<feature type="transmembrane region" description="Helical" evidence="6">
    <location>
        <begin position="6"/>
        <end position="26"/>
    </location>
</feature>
<feature type="domain" description="Bicarbonate transporter-like transmembrane" evidence="7">
    <location>
        <begin position="114"/>
        <end position="189"/>
    </location>
</feature>
<dbReference type="Proteomes" id="UP000186817">
    <property type="component" value="Unassembled WGS sequence"/>
</dbReference>
<dbReference type="OrthoDB" id="1735926at2759"/>
<dbReference type="PANTHER" id="PTHR11453:SF127">
    <property type="entry name" value="SOLUTE CARRIER FAMILY 4 MEMBER 11"/>
    <property type="match status" value="1"/>
</dbReference>
<dbReference type="GO" id="GO:0050801">
    <property type="term" value="P:monoatomic ion homeostasis"/>
    <property type="evidence" value="ECO:0007669"/>
    <property type="project" value="TreeGrafter"/>
</dbReference>
<dbReference type="GO" id="GO:0005886">
    <property type="term" value="C:plasma membrane"/>
    <property type="evidence" value="ECO:0007669"/>
    <property type="project" value="TreeGrafter"/>
</dbReference>
<evidence type="ECO:0000313" key="9">
    <source>
        <dbReference type="Proteomes" id="UP000186817"/>
    </source>
</evidence>
<dbReference type="Pfam" id="PF00955">
    <property type="entry name" value="HCO3_cotransp"/>
    <property type="match status" value="1"/>
</dbReference>
<keyword evidence="4 6" id="KW-0472">Membrane</keyword>
<evidence type="ECO:0000313" key="8">
    <source>
        <dbReference type="EMBL" id="OLP96177.1"/>
    </source>
</evidence>
<keyword evidence="3 6" id="KW-1133">Transmembrane helix</keyword>
<evidence type="ECO:0000256" key="3">
    <source>
        <dbReference type="ARBA" id="ARBA00022989"/>
    </source>
</evidence>
<evidence type="ECO:0000256" key="6">
    <source>
        <dbReference type="SAM" id="Phobius"/>
    </source>
</evidence>
<feature type="region of interest" description="Disordered" evidence="5">
    <location>
        <begin position="188"/>
        <end position="217"/>
    </location>
</feature>
<organism evidence="8 9">
    <name type="scientific">Symbiodinium microadriaticum</name>
    <name type="common">Dinoflagellate</name>
    <name type="synonym">Zooxanthella microadriatica</name>
    <dbReference type="NCBI Taxonomy" id="2951"/>
    <lineage>
        <taxon>Eukaryota</taxon>
        <taxon>Sar</taxon>
        <taxon>Alveolata</taxon>
        <taxon>Dinophyceae</taxon>
        <taxon>Suessiales</taxon>
        <taxon>Symbiodiniaceae</taxon>
        <taxon>Symbiodinium</taxon>
    </lineage>
</organism>
<keyword evidence="2 6" id="KW-0812">Transmembrane</keyword>
<dbReference type="EMBL" id="LSRX01000477">
    <property type="protein sequence ID" value="OLP96177.1"/>
    <property type="molecule type" value="Genomic_DNA"/>
</dbReference>
<evidence type="ECO:0000259" key="7">
    <source>
        <dbReference type="Pfam" id="PF00955"/>
    </source>
</evidence>
<evidence type="ECO:0000256" key="4">
    <source>
        <dbReference type="ARBA" id="ARBA00023136"/>
    </source>
</evidence>
<accession>A0A1Q9DLW7</accession>
<proteinExistence type="predicted"/>
<dbReference type="InterPro" id="IPR011531">
    <property type="entry name" value="HCO3_transpt-like_TM_dom"/>
</dbReference>
<feature type="compositionally biased region" description="Acidic residues" evidence="5">
    <location>
        <begin position="190"/>
        <end position="201"/>
    </location>
</feature>
<protein>
    <submittedName>
        <fullName evidence="8">Sodium-driven chloride bicarbonate exchanger</fullName>
    </submittedName>
</protein>
<evidence type="ECO:0000256" key="5">
    <source>
        <dbReference type="SAM" id="MobiDB-lite"/>
    </source>
</evidence>
<comment type="caution">
    <text evidence="8">The sequence shown here is derived from an EMBL/GenBank/DDBJ whole genome shotgun (WGS) entry which is preliminary data.</text>
</comment>
<evidence type="ECO:0000256" key="1">
    <source>
        <dbReference type="ARBA" id="ARBA00004141"/>
    </source>
</evidence>
<keyword evidence="9" id="KW-1185">Reference proteome</keyword>
<gene>
    <name evidence="8" type="primary">SLC4A10</name>
    <name evidence="8" type="ORF">AK812_SmicGene21626</name>
</gene>
<comment type="subcellular location">
    <subcellularLocation>
        <location evidence="1">Membrane</location>
        <topology evidence="1">Multi-pass membrane protein</topology>
    </subcellularLocation>
</comment>
<reference evidence="8 9" key="1">
    <citation type="submission" date="2016-02" db="EMBL/GenBank/DDBJ databases">
        <title>Genome analysis of coral dinoflagellate symbionts highlights evolutionary adaptations to a symbiotic lifestyle.</title>
        <authorList>
            <person name="Aranda M."/>
            <person name="Li Y."/>
            <person name="Liew Y.J."/>
            <person name="Baumgarten S."/>
            <person name="Simakov O."/>
            <person name="Wilson M."/>
            <person name="Piel J."/>
            <person name="Ashoor H."/>
            <person name="Bougouffa S."/>
            <person name="Bajic V.B."/>
            <person name="Ryu T."/>
            <person name="Ravasi T."/>
            <person name="Bayer T."/>
            <person name="Micklem G."/>
            <person name="Kim H."/>
            <person name="Bhak J."/>
            <person name="Lajeunesse T.C."/>
            <person name="Voolstra C.R."/>
        </authorList>
    </citation>
    <scope>NUCLEOTIDE SEQUENCE [LARGE SCALE GENOMIC DNA]</scope>
    <source>
        <strain evidence="8 9">CCMP2467</strain>
    </source>
</reference>
<dbReference type="InterPro" id="IPR003020">
    <property type="entry name" value="HCO3_transpt_euk"/>
</dbReference>
<sequence length="217" mass="24381">MDRPFPAWGIAYAILPAIGFAVLGYLDQLMMRRVGAPSASLRALSCKPGLVTLLLQLTGRGLFGEHSRCPSVQCRACPCPWPSITHVISLTTYEVKQLPAGERKAQHSSWRRLIWDPAKYPQYHYIQNLPISRVHLYTVVQVICLGILYGIQAVKETSVVFPLFVASLAIIRKAMRFMFTEDELKQLDDFPGEDEEEEEETGMSKTDIVNLDVKEAA</sequence>
<name>A0A1Q9DLW7_SYMMI</name>
<evidence type="ECO:0000256" key="2">
    <source>
        <dbReference type="ARBA" id="ARBA00022692"/>
    </source>
</evidence>
<dbReference type="GO" id="GO:0005452">
    <property type="term" value="F:solute:inorganic anion antiporter activity"/>
    <property type="evidence" value="ECO:0007669"/>
    <property type="project" value="InterPro"/>
</dbReference>
<dbReference type="PANTHER" id="PTHR11453">
    <property type="entry name" value="ANION EXCHANGE PROTEIN"/>
    <property type="match status" value="1"/>
</dbReference>
<dbReference type="AlphaFoldDB" id="A0A1Q9DLW7"/>
<dbReference type="GO" id="GO:0006820">
    <property type="term" value="P:monoatomic anion transport"/>
    <property type="evidence" value="ECO:0007669"/>
    <property type="project" value="InterPro"/>
</dbReference>